<evidence type="ECO:0000313" key="3">
    <source>
        <dbReference type="Proteomes" id="UP000194798"/>
    </source>
</evidence>
<protein>
    <recommendedName>
        <fullName evidence="1">PilZ domain-containing protein</fullName>
    </recommendedName>
</protein>
<dbReference type="EMBL" id="MSLT01000023">
    <property type="protein sequence ID" value="OUD12002.1"/>
    <property type="molecule type" value="Genomic_DNA"/>
</dbReference>
<dbReference type="RefSeq" id="WP_086488918.1">
    <property type="nucleotide sequence ID" value="NZ_MSLT01000023.1"/>
</dbReference>
<proteinExistence type="predicted"/>
<dbReference type="AlphaFoldDB" id="A0A251X4C4"/>
<dbReference type="OrthoDB" id="8906365at2"/>
<gene>
    <name evidence="2" type="ORF">TPSD3_12745</name>
</gene>
<dbReference type="Proteomes" id="UP000194798">
    <property type="component" value="Unassembled WGS sequence"/>
</dbReference>
<organism evidence="2 3">
    <name type="scientific">Thioflexithrix psekupsensis</name>
    <dbReference type="NCBI Taxonomy" id="1570016"/>
    <lineage>
        <taxon>Bacteria</taxon>
        <taxon>Pseudomonadati</taxon>
        <taxon>Pseudomonadota</taxon>
        <taxon>Gammaproteobacteria</taxon>
        <taxon>Thiotrichales</taxon>
        <taxon>Thioflexithrix</taxon>
    </lineage>
</organism>
<comment type="caution">
    <text evidence="2">The sequence shown here is derived from an EMBL/GenBank/DDBJ whole genome shotgun (WGS) entry which is preliminary data.</text>
</comment>
<sequence>MVDLEKRRFLRHSSSIPVRIHAGNEPQRLQCLLNIGEGGLAFESEAAWPLGTKLRILWPIPLDFSLDIQELQGKVVWCRPHRETQEGTLYEVGVEFIRPDSEAVDMTALIEELYQQLAEVQFEIFTASSDH</sequence>
<dbReference type="InterPro" id="IPR009875">
    <property type="entry name" value="PilZ_domain"/>
</dbReference>
<evidence type="ECO:0000259" key="1">
    <source>
        <dbReference type="Pfam" id="PF07238"/>
    </source>
</evidence>
<accession>A0A251X4C4</accession>
<reference evidence="2 3" key="1">
    <citation type="submission" date="2016-12" db="EMBL/GenBank/DDBJ databases">
        <title>Thioflexothrix psekupsii D3 genome sequencing and assembly.</title>
        <authorList>
            <person name="Fomenkov A."/>
            <person name="Vincze T."/>
            <person name="Grabovich M."/>
            <person name="Anton B.P."/>
            <person name="Dubinina G."/>
            <person name="Orlova M."/>
            <person name="Belousova E."/>
            <person name="Roberts R.J."/>
        </authorList>
    </citation>
    <scope>NUCLEOTIDE SEQUENCE [LARGE SCALE GENOMIC DNA]</scope>
    <source>
        <strain evidence="2">D3</strain>
    </source>
</reference>
<name>A0A251X4C4_9GAMM</name>
<evidence type="ECO:0000313" key="2">
    <source>
        <dbReference type="EMBL" id="OUD12002.1"/>
    </source>
</evidence>
<dbReference type="GO" id="GO:0035438">
    <property type="term" value="F:cyclic-di-GMP binding"/>
    <property type="evidence" value="ECO:0007669"/>
    <property type="project" value="InterPro"/>
</dbReference>
<dbReference type="Gene3D" id="2.40.10.220">
    <property type="entry name" value="predicted glycosyltransferase like domains"/>
    <property type="match status" value="1"/>
</dbReference>
<feature type="domain" description="PilZ" evidence="1">
    <location>
        <begin position="5"/>
        <end position="108"/>
    </location>
</feature>
<dbReference type="SUPFAM" id="SSF141371">
    <property type="entry name" value="PilZ domain-like"/>
    <property type="match status" value="1"/>
</dbReference>
<keyword evidence="3" id="KW-1185">Reference proteome</keyword>
<dbReference type="Pfam" id="PF07238">
    <property type="entry name" value="PilZ"/>
    <property type="match status" value="1"/>
</dbReference>